<feature type="transmembrane region" description="Helical" evidence="1">
    <location>
        <begin position="314"/>
        <end position="333"/>
    </location>
</feature>
<dbReference type="GO" id="GO:0004519">
    <property type="term" value="F:endonuclease activity"/>
    <property type="evidence" value="ECO:0007669"/>
    <property type="project" value="UniProtKB-KW"/>
</dbReference>
<feature type="transmembrane region" description="Helical" evidence="1">
    <location>
        <begin position="200"/>
        <end position="222"/>
    </location>
</feature>
<keyword evidence="3" id="KW-0269">Exonuclease</keyword>
<dbReference type="EMBL" id="PYGE01000006">
    <property type="protein sequence ID" value="PSL04064.1"/>
    <property type="molecule type" value="Genomic_DNA"/>
</dbReference>
<keyword evidence="3" id="KW-0540">Nuclease</keyword>
<feature type="transmembrane region" description="Helical" evidence="1">
    <location>
        <begin position="21"/>
        <end position="39"/>
    </location>
</feature>
<comment type="caution">
    <text evidence="3">The sequence shown here is derived from an EMBL/GenBank/DDBJ whole genome shotgun (WGS) entry which is preliminary data.</text>
</comment>
<dbReference type="Gene3D" id="3.60.10.10">
    <property type="entry name" value="Endonuclease/exonuclease/phosphatase"/>
    <property type="match status" value="1"/>
</dbReference>
<sequence length="646" mass="66608">MRDVAIRAGMNGRLGTHRRRALTVCLTTVVLAEVMRVSFPLLYDFAGGVGFTTAAVVVPLMFAAPLAAAPLGRWVGPRAALVAGGGGLAVTRVIMQAQSTPGVAVAVVGTLVGLVALSAALRRSTESGDTAASAAFFLGLTVDTGIRVALTTWDAAWQSTPFAWIVGLALPALLAWSIVPELREPRAPATEARCGDSVALAALPGPLFALQTLVLANPAFVASSGQTSLPFAGAVVLVGLATAAVMPAARGIGRWVAGGGLVVVAAALTGPTGATGVPVWIGVVTGQACAGALVMAVCARTVSARPSTRSVRTGLGAGIGSLALVGVLLSYQISYEIPLGIPQPAFVAAGAVMIAALAWRVPELDRAPTSPDAIVVRRVAVLAPVVGLLVPLWSTLTWPEPAPSPAGERVRIATYNIHSAVSWHGRLDPEAIARVLEAGGAQIAMLQEVSRGWPLGGGLDGAAWLSRRLGAEVVYGATADHQLGNVVLSEYPIARHWSDVMDKGTGTMRRGYLGSTVVLGETTLDVWTTQLQHQDHTTATRQAQGRQVLDAWRRLGAGERSLIGGDLNARPGSPDIRPWFDGTGLVSAQDVAGDPLVNTSPSNAPDHRIDWIFGTSDIGFSDVVVPPTLASDHLPVFVTVRVAGAG</sequence>
<dbReference type="InterPro" id="IPR005135">
    <property type="entry name" value="Endo/exonuclease/phosphatase"/>
</dbReference>
<feature type="domain" description="Endonuclease/exonuclease/phosphatase" evidence="2">
    <location>
        <begin position="413"/>
        <end position="633"/>
    </location>
</feature>
<dbReference type="InterPro" id="IPR051916">
    <property type="entry name" value="GPI-anchor_lipid_remodeler"/>
</dbReference>
<dbReference type="PANTHER" id="PTHR14859">
    <property type="entry name" value="CALCOFLUOR WHITE HYPERSENSITIVE PROTEIN PRECURSOR"/>
    <property type="match status" value="1"/>
</dbReference>
<gene>
    <name evidence="3" type="ORF">CLV30_10666</name>
</gene>
<feature type="transmembrane region" description="Helical" evidence="1">
    <location>
        <begin position="345"/>
        <end position="362"/>
    </location>
</feature>
<feature type="transmembrane region" description="Helical" evidence="1">
    <location>
        <begin position="228"/>
        <end position="248"/>
    </location>
</feature>
<keyword evidence="4" id="KW-1185">Reference proteome</keyword>
<evidence type="ECO:0000313" key="3">
    <source>
        <dbReference type="EMBL" id="PSL04064.1"/>
    </source>
</evidence>
<feature type="transmembrane region" description="Helical" evidence="1">
    <location>
        <begin position="162"/>
        <end position="179"/>
    </location>
</feature>
<dbReference type="InterPro" id="IPR036691">
    <property type="entry name" value="Endo/exonu/phosph_ase_sf"/>
</dbReference>
<reference evidence="3 4" key="1">
    <citation type="submission" date="2018-03" db="EMBL/GenBank/DDBJ databases">
        <title>Genomic Encyclopedia of Archaeal and Bacterial Type Strains, Phase II (KMG-II): from individual species to whole genera.</title>
        <authorList>
            <person name="Goeker M."/>
        </authorList>
    </citation>
    <scope>NUCLEOTIDE SEQUENCE [LARGE SCALE GENOMIC DNA]</scope>
    <source>
        <strain evidence="3 4">DSM 45211</strain>
    </source>
</reference>
<dbReference type="Pfam" id="PF03372">
    <property type="entry name" value="Exo_endo_phos"/>
    <property type="match status" value="1"/>
</dbReference>
<keyword evidence="1" id="KW-1133">Transmembrane helix</keyword>
<keyword evidence="3" id="KW-0378">Hydrolase</keyword>
<keyword evidence="1" id="KW-0812">Transmembrane</keyword>
<keyword evidence="1" id="KW-0472">Membrane</keyword>
<feature type="transmembrane region" description="Helical" evidence="1">
    <location>
        <begin position="133"/>
        <end position="150"/>
    </location>
</feature>
<feature type="transmembrane region" description="Helical" evidence="1">
    <location>
        <begin position="374"/>
        <end position="393"/>
    </location>
</feature>
<keyword evidence="3" id="KW-0255">Endonuclease</keyword>
<protein>
    <submittedName>
        <fullName evidence="3">Endonuclease/exonuclease/phosphatase family metal-dependent hydrolase</fullName>
    </submittedName>
</protein>
<feature type="transmembrane region" description="Helical" evidence="1">
    <location>
        <begin position="103"/>
        <end position="121"/>
    </location>
</feature>
<feature type="transmembrane region" description="Helical" evidence="1">
    <location>
        <begin position="255"/>
        <end position="274"/>
    </location>
</feature>
<dbReference type="SUPFAM" id="SSF56219">
    <property type="entry name" value="DNase I-like"/>
    <property type="match status" value="1"/>
</dbReference>
<evidence type="ECO:0000259" key="2">
    <source>
        <dbReference type="Pfam" id="PF03372"/>
    </source>
</evidence>
<dbReference type="GO" id="GO:0016020">
    <property type="term" value="C:membrane"/>
    <property type="evidence" value="ECO:0007669"/>
    <property type="project" value="GOC"/>
</dbReference>
<organism evidence="3 4">
    <name type="scientific">Haloactinopolyspora alba</name>
    <dbReference type="NCBI Taxonomy" id="648780"/>
    <lineage>
        <taxon>Bacteria</taxon>
        <taxon>Bacillati</taxon>
        <taxon>Actinomycetota</taxon>
        <taxon>Actinomycetes</taxon>
        <taxon>Jiangellales</taxon>
        <taxon>Jiangellaceae</taxon>
        <taxon>Haloactinopolyspora</taxon>
    </lineage>
</organism>
<dbReference type="PANTHER" id="PTHR14859:SF15">
    <property type="entry name" value="ENDONUCLEASE_EXONUCLEASE_PHOSPHATASE DOMAIN-CONTAINING PROTEIN"/>
    <property type="match status" value="1"/>
</dbReference>
<feature type="transmembrane region" description="Helical" evidence="1">
    <location>
        <begin position="280"/>
        <end position="302"/>
    </location>
</feature>
<dbReference type="GO" id="GO:0004527">
    <property type="term" value="F:exonuclease activity"/>
    <property type="evidence" value="ECO:0007669"/>
    <property type="project" value="UniProtKB-KW"/>
</dbReference>
<accession>A0A2P8E3M6</accession>
<feature type="transmembrane region" description="Helical" evidence="1">
    <location>
        <begin position="79"/>
        <end position="97"/>
    </location>
</feature>
<dbReference type="Proteomes" id="UP000243528">
    <property type="component" value="Unassembled WGS sequence"/>
</dbReference>
<evidence type="ECO:0000313" key="4">
    <source>
        <dbReference type="Proteomes" id="UP000243528"/>
    </source>
</evidence>
<proteinExistence type="predicted"/>
<name>A0A2P8E3M6_9ACTN</name>
<dbReference type="AlphaFoldDB" id="A0A2P8E3M6"/>
<dbReference type="GO" id="GO:0006506">
    <property type="term" value="P:GPI anchor biosynthetic process"/>
    <property type="evidence" value="ECO:0007669"/>
    <property type="project" value="TreeGrafter"/>
</dbReference>
<evidence type="ECO:0000256" key="1">
    <source>
        <dbReference type="SAM" id="Phobius"/>
    </source>
</evidence>
<feature type="transmembrane region" description="Helical" evidence="1">
    <location>
        <begin position="45"/>
        <end position="67"/>
    </location>
</feature>